<accession>A0A7V7PNS2</accession>
<dbReference type="Pfam" id="PF00672">
    <property type="entry name" value="HAMP"/>
    <property type="match status" value="1"/>
</dbReference>
<comment type="caution">
    <text evidence="3">The sequence shown here is derived from an EMBL/GenBank/DDBJ whole genome shotgun (WGS) entry which is preliminary data.</text>
</comment>
<evidence type="ECO:0000256" key="1">
    <source>
        <dbReference type="SAM" id="Phobius"/>
    </source>
</evidence>
<dbReference type="AlphaFoldDB" id="A0A7V7PNS2"/>
<proteinExistence type="predicted"/>
<feature type="domain" description="HAMP" evidence="2">
    <location>
        <begin position="210"/>
        <end position="257"/>
    </location>
</feature>
<dbReference type="GO" id="GO:0016020">
    <property type="term" value="C:membrane"/>
    <property type="evidence" value="ECO:0007669"/>
    <property type="project" value="InterPro"/>
</dbReference>
<dbReference type="InterPro" id="IPR003660">
    <property type="entry name" value="HAMP_dom"/>
</dbReference>
<organism evidence="3 4">
    <name type="scientific">Plantimonas leprariae</name>
    <dbReference type="NCBI Taxonomy" id="2615207"/>
    <lineage>
        <taxon>Bacteria</taxon>
        <taxon>Pseudomonadati</taxon>
        <taxon>Pseudomonadota</taxon>
        <taxon>Alphaproteobacteria</taxon>
        <taxon>Hyphomicrobiales</taxon>
        <taxon>Aurantimonadaceae</taxon>
        <taxon>Plantimonas</taxon>
    </lineage>
</organism>
<keyword evidence="1" id="KW-0812">Transmembrane</keyword>
<gene>
    <name evidence="3" type="ORF">F6X38_13845</name>
</gene>
<keyword evidence="1" id="KW-1133">Transmembrane helix</keyword>
<sequence>MLNHLKISTKIISAVLAISLIGLALSAYSAWQMKRIDQDYSYLIDVRDAAIMNVLRASRFTNQTAYAAYKTMAYHGASAEAKTAAAEVEKDTGNVRNLLEKASAALPDAKDDLAGLTATFGTIAEEASDGTASGLKDEDDAARASLAQMDKSVDAYMKQSVALGDRLIADNASRSSNLTSNVNSTIVLTIAGTLLGMVLGIGGAVFISSKGITGPLNLLGKRMKELAAGQLDVPVEGQDRRDEVGAMAKAVQVFKDAANQ</sequence>
<keyword evidence="4" id="KW-1185">Reference proteome</keyword>
<dbReference type="Proteomes" id="UP000432089">
    <property type="component" value="Unassembled WGS sequence"/>
</dbReference>
<name>A0A7V7PNS2_9HYPH</name>
<evidence type="ECO:0000313" key="3">
    <source>
        <dbReference type="EMBL" id="KAB0679408.1"/>
    </source>
</evidence>
<evidence type="ECO:0000259" key="2">
    <source>
        <dbReference type="PROSITE" id="PS50885"/>
    </source>
</evidence>
<dbReference type="RefSeq" id="WP_150970491.1">
    <property type="nucleotide sequence ID" value="NZ_VZDO01000010.1"/>
</dbReference>
<dbReference type="PROSITE" id="PS50885">
    <property type="entry name" value="HAMP"/>
    <property type="match status" value="1"/>
</dbReference>
<dbReference type="SUPFAM" id="SSF158472">
    <property type="entry name" value="HAMP domain-like"/>
    <property type="match status" value="1"/>
</dbReference>
<keyword evidence="1" id="KW-0472">Membrane</keyword>
<protein>
    <submittedName>
        <fullName evidence="3">HAMP domain-containing protein</fullName>
    </submittedName>
</protein>
<dbReference type="EMBL" id="VZDO01000010">
    <property type="protein sequence ID" value="KAB0679408.1"/>
    <property type="molecule type" value="Genomic_DNA"/>
</dbReference>
<dbReference type="GO" id="GO:0007165">
    <property type="term" value="P:signal transduction"/>
    <property type="evidence" value="ECO:0007669"/>
    <property type="project" value="InterPro"/>
</dbReference>
<feature type="non-terminal residue" evidence="3">
    <location>
        <position position="260"/>
    </location>
</feature>
<dbReference type="SMART" id="SM00304">
    <property type="entry name" value="HAMP"/>
    <property type="match status" value="1"/>
</dbReference>
<feature type="transmembrane region" description="Helical" evidence="1">
    <location>
        <begin position="186"/>
        <end position="207"/>
    </location>
</feature>
<dbReference type="CDD" id="cd06225">
    <property type="entry name" value="HAMP"/>
    <property type="match status" value="1"/>
</dbReference>
<dbReference type="Gene3D" id="1.10.8.500">
    <property type="entry name" value="HAMP domain in histidine kinase"/>
    <property type="match status" value="1"/>
</dbReference>
<reference evidence="3 4" key="1">
    <citation type="submission" date="2019-09" db="EMBL/GenBank/DDBJ databases">
        <title>YIM 132180 draft genome.</title>
        <authorList>
            <person name="Zhang K."/>
        </authorList>
    </citation>
    <scope>NUCLEOTIDE SEQUENCE [LARGE SCALE GENOMIC DNA]</scope>
    <source>
        <strain evidence="3 4">YIM 132180</strain>
    </source>
</reference>
<evidence type="ECO:0000313" key="4">
    <source>
        <dbReference type="Proteomes" id="UP000432089"/>
    </source>
</evidence>